<dbReference type="SMART" id="SM00100">
    <property type="entry name" value="cNMP"/>
    <property type="match status" value="1"/>
</dbReference>
<dbReference type="Proteomes" id="UP000282832">
    <property type="component" value="Unassembled WGS sequence"/>
</dbReference>
<evidence type="ECO:0000259" key="6">
    <source>
        <dbReference type="PROSITE" id="PS50042"/>
    </source>
</evidence>
<dbReference type="InterPro" id="IPR036388">
    <property type="entry name" value="WH-like_DNA-bd_sf"/>
</dbReference>
<dbReference type="EMBL" id="SACY01000001">
    <property type="protein sequence ID" value="RVU26572.1"/>
    <property type="molecule type" value="Genomic_DNA"/>
</dbReference>
<keyword evidence="4" id="KW-0804">Transcription</keyword>
<proteinExistence type="predicted"/>
<protein>
    <submittedName>
        <fullName evidence="9">Response regulator</fullName>
    </submittedName>
</protein>
<dbReference type="SMART" id="SM00448">
    <property type="entry name" value="REC"/>
    <property type="match status" value="1"/>
</dbReference>
<evidence type="ECO:0000313" key="10">
    <source>
        <dbReference type="Proteomes" id="UP000282832"/>
    </source>
</evidence>
<gene>
    <name evidence="9" type="ORF">EOJ36_00845</name>
</gene>
<dbReference type="CDD" id="cd00038">
    <property type="entry name" value="CAP_ED"/>
    <property type="match status" value="1"/>
</dbReference>
<keyword evidence="10" id="KW-1185">Reference proteome</keyword>
<evidence type="ECO:0000313" key="9">
    <source>
        <dbReference type="EMBL" id="RVU26572.1"/>
    </source>
</evidence>
<dbReference type="InterPro" id="IPR036390">
    <property type="entry name" value="WH_DNA-bd_sf"/>
</dbReference>
<dbReference type="SUPFAM" id="SSF51206">
    <property type="entry name" value="cAMP-binding domain-like"/>
    <property type="match status" value="1"/>
</dbReference>
<comment type="caution">
    <text evidence="9">The sequence shown here is derived from an EMBL/GenBank/DDBJ whole genome shotgun (WGS) entry which is preliminary data.</text>
</comment>
<dbReference type="PROSITE" id="PS50042">
    <property type="entry name" value="CNMP_BINDING_3"/>
    <property type="match status" value="1"/>
</dbReference>
<dbReference type="PROSITE" id="PS50110">
    <property type="entry name" value="RESPONSE_REGULATORY"/>
    <property type="match status" value="1"/>
</dbReference>
<dbReference type="PANTHER" id="PTHR44591:SF3">
    <property type="entry name" value="RESPONSE REGULATORY DOMAIN-CONTAINING PROTEIN"/>
    <property type="match status" value="1"/>
</dbReference>
<dbReference type="InterPro" id="IPR001789">
    <property type="entry name" value="Sig_transdc_resp-reg_receiver"/>
</dbReference>
<keyword evidence="1 5" id="KW-0597">Phosphoprotein</keyword>
<dbReference type="RefSeq" id="WP_127802124.1">
    <property type="nucleotide sequence ID" value="NZ_SACY01000001.1"/>
</dbReference>
<dbReference type="OrthoDB" id="9127033at2"/>
<dbReference type="PRINTS" id="PR00034">
    <property type="entry name" value="HTHCRP"/>
</dbReference>
<dbReference type="PROSITE" id="PS51063">
    <property type="entry name" value="HTH_CRP_2"/>
    <property type="match status" value="1"/>
</dbReference>
<organism evidence="9 10">
    <name type="scientific">Sandaracinomonas limnophila</name>
    <dbReference type="NCBI Taxonomy" id="1862386"/>
    <lineage>
        <taxon>Bacteria</taxon>
        <taxon>Pseudomonadati</taxon>
        <taxon>Bacteroidota</taxon>
        <taxon>Cytophagia</taxon>
        <taxon>Cytophagales</taxon>
        <taxon>Flectobacillaceae</taxon>
        <taxon>Sandaracinomonas</taxon>
    </lineage>
</organism>
<dbReference type="Gene3D" id="2.60.120.10">
    <property type="entry name" value="Jelly Rolls"/>
    <property type="match status" value="1"/>
</dbReference>
<dbReference type="InterPro" id="IPR011006">
    <property type="entry name" value="CheY-like_superfamily"/>
</dbReference>
<dbReference type="CDD" id="cd00092">
    <property type="entry name" value="HTH_CRP"/>
    <property type="match status" value="1"/>
</dbReference>
<dbReference type="Gene3D" id="1.10.10.10">
    <property type="entry name" value="Winged helix-like DNA-binding domain superfamily/Winged helix DNA-binding domain"/>
    <property type="match status" value="1"/>
</dbReference>
<evidence type="ECO:0000256" key="2">
    <source>
        <dbReference type="ARBA" id="ARBA00023015"/>
    </source>
</evidence>
<dbReference type="GO" id="GO:0000160">
    <property type="term" value="P:phosphorelay signal transduction system"/>
    <property type="evidence" value="ECO:0007669"/>
    <property type="project" value="InterPro"/>
</dbReference>
<dbReference type="PANTHER" id="PTHR44591">
    <property type="entry name" value="STRESS RESPONSE REGULATOR PROTEIN 1"/>
    <property type="match status" value="1"/>
</dbReference>
<sequence>MNTKIVIIEDSEDIRETTAELLELSGYTVFQAANGLEGVRLVKAELPDLIICDIMMPHLDGFGVLQVLGQSPELARIPFIFLTAKTDRSDLRKGMELGADDFLTKPFQEIELLKAIETRLKKSKLVEEPARNFDNYEKSDVLLAQKALEFLDLSTFKGDVKSQSFSKKSSIYNEGDSPSRVYFLESGKLKTYHTSQEGKLFITSFVNEGDFFGFVDVLENQSYRESAEALEDCKILSISSSDFLRYINENVHLEVFFRKALTAYLFQNEKILFSMAYQSLRKRVALALIELAETFGGTINKPFTIRLSREDLANRVGTATESVIRTLSEFKKEGLVEVKGGEMTILDLKALMGLKY</sequence>
<evidence type="ECO:0000259" key="7">
    <source>
        <dbReference type="PROSITE" id="PS50110"/>
    </source>
</evidence>
<keyword evidence="2" id="KW-0805">Transcription regulation</keyword>
<feature type="domain" description="Cyclic nucleotide-binding" evidence="6">
    <location>
        <begin position="144"/>
        <end position="247"/>
    </location>
</feature>
<dbReference type="GO" id="GO:0006355">
    <property type="term" value="P:regulation of DNA-templated transcription"/>
    <property type="evidence" value="ECO:0007669"/>
    <property type="project" value="InterPro"/>
</dbReference>
<evidence type="ECO:0000256" key="5">
    <source>
        <dbReference type="PROSITE-ProRule" id="PRU00169"/>
    </source>
</evidence>
<dbReference type="Pfam" id="PF13545">
    <property type="entry name" value="HTH_Crp_2"/>
    <property type="match status" value="1"/>
</dbReference>
<evidence type="ECO:0000256" key="1">
    <source>
        <dbReference type="ARBA" id="ARBA00022553"/>
    </source>
</evidence>
<evidence type="ECO:0000256" key="3">
    <source>
        <dbReference type="ARBA" id="ARBA00023125"/>
    </source>
</evidence>
<dbReference type="InterPro" id="IPR050595">
    <property type="entry name" value="Bact_response_regulator"/>
</dbReference>
<dbReference type="Pfam" id="PF00027">
    <property type="entry name" value="cNMP_binding"/>
    <property type="match status" value="1"/>
</dbReference>
<dbReference type="Pfam" id="PF00072">
    <property type="entry name" value="Response_reg"/>
    <property type="match status" value="1"/>
</dbReference>
<feature type="domain" description="HTH crp-type" evidence="8">
    <location>
        <begin position="278"/>
        <end position="349"/>
    </location>
</feature>
<dbReference type="AlphaFoldDB" id="A0A437PWG4"/>
<feature type="domain" description="Response regulatory" evidence="7">
    <location>
        <begin position="4"/>
        <end position="120"/>
    </location>
</feature>
<dbReference type="GO" id="GO:0003677">
    <property type="term" value="F:DNA binding"/>
    <property type="evidence" value="ECO:0007669"/>
    <property type="project" value="UniProtKB-KW"/>
</dbReference>
<dbReference type="InterPro" id="IPR014710">
    <property type="entry name" value="RmlC-like_jellyroll"/>
</dbReference>
<dbReference type="SMART" id="SM00419">
    <property type="entry name" value="HTH_CRP"/>
    <property type="match status" value="1"/>
</dbReference>
<evidence type="ECO:0000256" key="4">
    <source>
        <dbReference type="ARBA" id="ARBA00023163"/>
    </source>
</evidence>
<name>A0A437PWG4_9BACT</name>
<reference evidence="9 10" key="1">
    <citation type="submission" date="2019-01" db="EMBL/GenBank/DDBJ databases">
        <authorList>
            <person name="Chen W.-M."/>
        </authorList>
    </citation>
    <scope>NUCLEOTIDE SEQUENCE [LARGE SCALE GENOMIC DNA]</scope>
    <source>
        <strain evidence="9 10">FSY-15</strain>
    </source>
</reference>
<feature type="modified residue" description="4-aspartylphosphate" evidence="5">
    <location>
        <position position="53"/>
    </location>
</feature>
<dbReference type="SUPFAM" id="SSF46785">
    <property type="entry name" value="Winged helix' DNA-binding domain"/>
    <property type="match status" value="1"/>
</dbReference>
<accession>A0A437PWG4</accession>
<dbReference type="InterPro" id="IPR012318">
    <property type="entry name" value="HTH_CRP"/>
</dbReference>
<keyword evidence="3" id="KW-0238">DNA-binding</keyword>
<evidence type="ECO:0000259" key="8">
    <source>
        <dbReference type="PROSITE" id="PS51063"/>
    </source>
</evidence>
<dbReference type="Gene3D" id="3.40.50.2300">
    <property type="match status" value="1"/>
</dbReference>
<dbReference type="InterPro" id="IPR018490">
    <property type="entry name" value="cNMP-bd_dom_sf"/>
</dbReference>
<dbReference type="InterPro" id="IPR000595">
    <property type="entry name" value="cNMP-bd_dom"/>
</dbReference>
<dbReference type="SUPFAM" id="SSF52172">
    <property type="entry name" value="CheY-like"/>
    <property type="match status" value="1"/>
</dbReference>